<dbReference type="PANTHER" id="PTHR30217:SF10">
    <property type="entry name" value="23S RRNA 5-HYDROXYCYTIDINE C2501 SYNTHASE"/>
    <property type="match status" value="1"/>
</dbReference>
<accession>A0A9D9IZJ2</accession>
<gene>
    <name evidence="2" type="ORF">IAB76_04680</name>
</gene>
<dbReference type="PANTHER" id="PTHR30217">
    <property type="entry name" value="PEPTIDASE U32 FAMILY"/>
    <property type="match status" value="1"/>
</dbReference>
<dbReference type="InterPro" id="IPR051454">
    <property type="entry name" value="RNA/ubiquinone_mod_enzymes"/>
</dbReference>
<dbReference type="Pfam" id="PF01136">
    <property type="entry name" value="Peptidase_U32"/>
    <property type="match status" value="1"/>
</dbReference>
<protein>
    <submittedName>
        <fullName evidence="2">U32 family peptidase</fullName>
    </submittedName>
</protein>
<proteinExistence type="predicted"/>
<dbReference type="InterPro" id="IPR001539">
    <property type="entry name" value="Peptidase_U32"/>
</dbReference>
<comment type="caution">
    <text evidence="2">The sequence shown here is derived from an EMBL/GenBank/DDBJ whole genome shotgun (WGS) entry which is preliminary data.</text>
</comment>
<dbReference type="Pfam" id="PF12392">
    <property type="entry name" value="DUF3656"/>
    <property type="match status" value="1"/>
</dbReference>
<reference evidence="2" key="1">
    <citation type="submission" date="2020-10" db="EMBL/GenBank/DDBJ databases">
        <authorList>
            <person name="Gilroy R."/>
        </authorList>
    </citation>
    <scope>NUCLEOTIDE SEQUENCE</scope>
    <source>
        <strain evidence="2">B3-1481</strain>
    </source>
</reference>
<evidence type="ECO:0000313" key="2">
    <source>
        <dbReference type="EMBL" id="MBO8480388.1"/>
    </source>
</evidence>
<dbReference type="EMBL" id="JADILW010000066">
    <property type="protein sequence ID" value="MBO8480388.1"/>
    <property type="molecule type" value="Genomic_DNA"/>
</dbReference>
<feature type="domain" description="Peptidase U32 collagenase" evidence="1">
    <location>
        <begin position="386"/>
        <end position="502"/>
    </location>
</feature>
<reference evidence="2" key="2">
    <citation type="journal article" date="2021" name="PeerJ">
        <title>Extensive microbial diversity within the chicken gut microbiome revealed by metagenomics and culture.</title>
        <authorList>
            <person name="Gilroy R."/>
            <person name="Ravi A."/>
            <person name="Getino M."/>
            <person name="Pursley I."/>
            <person name="Horton D.L."/>
            <person name="Alikhan N.F."/>
            <person name="Baker D."/>
            <person name="Gharbi K."/>
            <person name="Hall N."/>
            <person name="Watson M."/>
            <person name="Adriaenssens E.M."/>
            <person name="Foster-Nyarko E."/>
            <person name="Jarju S."/>
            <person name="Secka A."/>
            <person name="Antonio M."/>
            <person name="Oren A."/>
            <person name="Chaudhuri R.R."/>
            <person name="La Ragione R."/>
            <person name="Hildebrand F."/>
            <person name="Pallen M.J."/>
        </authorList>
    </citation>
    <scope>NUCLEOTIDE SEQUENCE</scope>
    <source>
        <strain evidence="2">B3-1481</strain>
    </source>
</reference>
<evidence type="ECO:0000313" key="3">
    <source>
        <dbReference type="Proteomes" id="UP000823769"/>
    </source>
</evidence>
<evidence type="ECO:0000259" key="1">
    <source>
        <dbReference type="Pfam" id="PF12392"/>
    </source>
</evidence>
<dbReference type="AlphaFoldDB" id="A0A9D9IZJ2"/>
<dbReference type="Proteomes" id="UP000823769">
    <property type="component" value="Unassembled WGS sequence"/>
</dbReference>
<sequence length="588" mass="64947">MRFLELLAPARNAEIGIAAIDCGADAVYIGGPDFGARKAAGNSIEDIHRLCAHAHQFGARVFVTFNTLLRPDELEDARIQMLQAQEAGADAFIVRDPAVFGWKDITVPLHASTQCAIRTVERARLYESLGCARIVLERELPLSTVREIASAVNCEIEFFVHGALCVCYSGECRLSEHINGRSADRGECIQACRSLYDLVDGDGHVLLRNKAVLSLKDYNLRNRLEDLAEAGVNSFKIEGRLKNLSYVKTVVRDYDIALNELTARHPGLYSRASFGRVKCGFTPDSAKTFNRGYTELYLDGRRGRWSSMDTPKSVGEEAGTVIRLRRPSQQTMTVELRPSKKSLQLHNGDGFAFVTPEGLTGFRGDVCEGASIVARNVPGLREGMTLYRNIDTAYEKQVEASVCRREIPVSLRLRIHGKYVIETEAVTQDGRTSASTFHTDLETAENGDRIKAMLHEQLSKHAGIFAFSLDSLEIETAGGRLPLLSASTINGIRRMIAEDLQALPCRKIPLETGIAEPDAAALAGQLEKRTPGEPLMRTKYCVRYELGMCPVHQGAASSGNLYLLNNGRRLTLSFNCRDCEMSVSEERK</sequence>
<dbReference type="InterPro" id="IPR020988">
    <property type="entry name" value="Pept_U32_collagenase"/>
</dbReference>
<organism evidence="2 3">
    <name type="scientific">Candidatus Cryptobacteroides avistercoris</name>
    <dbReference type="NCBI Taxonomy" id="2840758"/>
    <lineage>
        <taxon>Bacteria</taxon>
        <taxon>Pseudomonadati</taxon>
        <taxon>Bacteroidota</taxon>
        <taxon>Bacteroidia</taxon>
        <taxon>Bacteroidales</taxon>
        <taxon>Candidatus Cryptobacteroides</taxon>
    </lineage>
</organism>
<name>A0A9D9IZJ2_9BACT</name>
<dbReference type="PROSITE" id="PS01276">
    <property type="entry name" value="PEPTIDASE_U32"/>
    <property type="match status" value="1"/>
</dbReference>
<dbReference type="SUPFAM" id="SSF51395">
    <property type="entry name" value="FMN-linked oxidoreductases"/>
    <property type="match status" value="1"/>
</dbReference>